<sequence length="118" mass="13166">MSFFSADTVRKPLGRGLLLSSVLFAGCFDYSKVNHDSSLLANAEKLSCSQDVFNLFEKELMSSDELGHGPDIGSQEWQAVIEFKLGLTGNPTLPSHTSSDWCDFIYQQMFAKKIHQLD</sequence>
<gene>
    <name evidence="1" type="ORF">G3R48_02280</name>
</gene>
<evidence type="ECO:0000313" key="1">
    <source>
        <dbReference type="EMBL" id="MBR9726819.1"/>
    </source>
</evidence>
<dbReference type="Proteomes" id="UP000811844">
    <property type="component" value="Unassembled WGS sequence"/>
</dbReference>
<protein>
    <submittedName>
        <fullName evidence="1">Uncharacterized protein</fullName>
    </submittedName>
</protein>
<dbReference type="RefSeq" id="WP_153660710.1">
    <property type="nucleotide sequence ID" value="NZ_JAAIKR010000001.1"/>
</dbReference>
<accession>A0ABS5HYG6</accession>
<keyword evidence="2" id="KW-1185">Reference proteome</keyword>
<name>A0ABS5HYG6_9GAMM</name>
<organism evidence="1 2">
    <name type="scientific">Shewanella intestini</name>
    <dbReference type="NCBI Taxonomy" id="2017544"/>
    <lineage>
        <taxon>Bacteria</taxon>
        <taxon>Pseudomonadati</taxon>
        <taxon>Pseudomonadota</taxon>
        <taxon>Gammaproteobacteria</taxon>
        <taxon>Alteromonadales</taxon>
        <taxon>Shewanellaceae</taxon>
        <taxon>Shewanella</taxon>
    </lineage>
</organism>
<dbReference type="EMBL" id="JAAIKR010000001">
    <property type="protein sequence ID" value="MBR9726819.1"/>
    <property type="molecule type" value="Genomic_DNA"/>
</dbReference>
<reference evidence="1 2" key="1">
    <citation type="submission" date="2020-02" db="EMBL/GenBank/DDBJ databases">
        <title>Shewanella WXL01 sp. nov., a marine bacterium isolated from green algae in Luhuitou Fringing Reef (Northern South China Sea).</title>
        <authorList>
            <person name="Wang X."/>
        </authorList>
    </citation>
    <scope>NUCLEOTIDE SEQUENCE [LARGE SCALE GENOMIC DNA]</scope>
    <source>
        <strain evidence="1 2">MCCC 1A01895</strain>
    </source>
</reference>
<comment type="caution">
    <text evidence="1">The sequence shown here is derived from an EMBL/GenBank/DDBJ whole genome shotgun (WGS) entry which is preliminary data.</text>
</comment>
<evidence type="ECO:0000313" key="2">
    <source>
        <dbReference type="Proteomes" id="UP000811844"/>
    </source>
</evidence>
<proteinExistence type="predicted"/>